<dbReference type="RefSeq" id="WP_377255153.1">
    <property type="nucleotide sequence ID" value="NZ_JBHLUH010000056.1"/>
</dbReference>
<comment type="caution">
    <text evidence="3">The sequence shown here is derived from an EMBL/GenBank/DDBJ whole genome shotgun (WGS) entry which is preliminary data.</text>
</comment>
<evidence type="ECO:0000259" key="1">
    <source>
        <dbReference type="Pfam" id="PF00501"/>
    </source>
</evidence>
<protein>
    <submittedName>
        <fullName evidence="3">Phenylacetate--CoA ligase family protein</fullName>
    </submittedName>
</protein>
<dbReference type="EMBL" id="JBHLUH010000056">
    <property type="protein sequence ID" value="MFC0531191.1"/>
    <property type="molecule type" value="Genomic_DNA"/>
</dbReference>
<dbReference type="InterPro" id="IPR028154">
    <property type="entry name" value="AMP-dep_Lig_C"/>
</dbReference>
<gene>
    <name evidence="3" type="ORF">ACFFIA_26465</name>
</gene>
<reference evidence="3 4" key="1">
    <citation type="submission" date="2024-09" db="EMBL/GenBank/DDBJ databases">
        <authorList>
            <person name="Sun Q."/>
            <person name="Mori K."/>
        </authorList>
    </citation>
    <scope>NUCLEOTIDE SEQUENCE [LARGE SCALE GENOMIC DNA]</scope>
    <source>
        <strain evidence="3 4">TBRC 3947</strain>
    </source>
</reference>
<dbReference type="InterPro" id="IPR042099">
    <property type="entry name" value="ANL_N_sf"/>
</dbReference>
<name>A0ABV6M8Z7_9ACTN</name>
<evidence type="ECO:0000313" key="4">
    <source>
        <dbReference type="Proteomes" id="UP001589867"/>
    </source>
</evidence>
<feature type="domain" description="AMP-dependent synthetase/ligase" evidence="1">
    <location>
        <begin position="128"/>
        <end position="303"/>
    </location>
</feature>
<organism evidence="3 4">
    <name type="scientific">Phytohabitans kaempferiae</name>
    <dbReference type="NCBI Taxonomy" id="1620943"/>
    <lineage>
        <taxon>Bacteria</taxon>
        <taxon>Bacillati</taxon>
        <taxon>Actinomycetota</taxon>
        <taxon>Actinomycetes</taxon>
        <taxon>Micromonosporales</taxon>
        <taxon>Micromonosporaceae</taxon>
    </lineage>
</organism>
<dbReference type="GO" id="GO:0016874">
    <property type="term" value="F:ligase activity"/>
    <property type="evidence" value="ECO:0007669"/>
    <property type="project" value="UniProtKB-KW"/>
</dbReference>
<dbReference type="InterPro" id="IPR000873">
    <property type="entry name" value="AMP-dep_synth/lig_dom"/>
</dbReference>
<accession>A0ABV6M8Z7</accession>
<dbReference type="Pfam" id="PF14535">
    <property type="entry name" value="AMP-binding_C_2"/>
    <property type="match status" value="1"/>
</dbReference>
<dbReference type="PANTHER" id="PTHR43845">
    <property type="entry name" value="BLR5969 PROTEIN"/>
    <property type="match status" value="1"/>
</dbReference>
<dbReference type="InterPro" id="IPR045851">
    <property type="entry name" value="AMP-bd_C_sf"/>
</dbReference>
<sequence>MPAANRVVEGMDEAELLGFVSRAAVAAVQRAAATSPLYRWLYARTDLRPERLRTLDDVRRHVPMASKQDLLDFQRTLPGGGAEPTSQSVRQLHLTSGTSGAGREIYPRDAWDLAGLGIPGAYEYLWAGLVPGDRLMLTIPYSQTMAGPYFQETCAAAGLVPVNGFAANTADRLRDLYRFACAGISATPSYVHRLTLEAREAGLRPAKDLPSLKAIFLSGEPYGASWAHDTAEFWGATVCEGWGATQTLGVAMCTCERGAVAVDGDGTPRHAMLHGLDHRCWIEVVDAAGEPVAPGETGEIVVTTLRPGGQPAIRFRMADKVRLLAPGSCGCGRRTSCYAAGTIGRVDDMLKIRGMNVWPDAMDAVLLRAPVVDYRGRVYSDERGRESVEVTIAFAAGTSPESVAELPSRLRQEVKQAVGISVDISVVDPRQMPEQQFKSRRWSDDRVVRAGVGNG</sequence>
<dbReference type="SUPFAM" id="SSF56801">
    <property type="entry name" value="Acetyl-CoA synthetase-like"/>
    <property type="match status" value="1"/>
</dbReference>
<dbReference type="Gene3D" id="3.40.50.12780">
    <property type="entry name" value="N-terminal domain of ligase-like"/>
    <property type="match status" value="1"/>
</dbReference>
<feature type="domain" description="AMP-dependent ligase C-terminal" evidence="2">
    <location>
        <begin position="354"/>
        <end position="446"/>
    </location>
</feature>
<keyword evidence="4" id="KW-1185">Reference proteome</keyword>
<dbReference type="PANTHER" id="PTHR43845:SF1">
    <property type="entry name" value="BLR5969 PROTEIN"/>
    <property type="match status" value="1"/>
</dbReference>
<dbReference type="Gene3D" id="3.30.300.30">
    <property type="match status" value="1"/>
</dbReference>
<keyword evidence="3" id="KW-0436">Ligase</keyword>
<evidence type="ECO:0000313" key="3">
    <source>
        <dbReference type="EMBL" id="MFC0531191.1"/>
    </source>
</evidence>
<dbReference type="Proteomes" id="UP001589867">
    <property type="component" value="Unassembled WGS sequence"/>
</dbReference>
<dbReference type="Pfam" id="PF00501">
    <property type="entry name" value="AMP-binding"/>
    <property type="match status" value="1"/>
</dbReference>
<proteinExistence type="predicted"/>
<evidence type="ECO:0000259" key="2">
    <source>
        <dbReference type="Pfam" id="PF14535"/>
    </source>
</evidence>